<dbReference type="EC" id="2.3.-.-" evidence="3"/>
<dbReference type="GO" id="GO:0016747">
    <property type="term" value="F:acyltransferase activity, transferring groups other than amino-acyl groups"/>
    <property type="evidence" value="ECO:0007669"/>
    <property type="project" value="InterPro"/>
</dbReference>
<protein>
    <submittedName>
        <fullName evidence="3">Acyltransferase family protein</fullName>
        <ecNumber evidence="3">2.3.-.-</ecNumber>
    </submittedName>
</protein>
<dbReference type="RefSeq" id="WP_369711126.1">
    <property type="nucleotide sequence ID" value="NZ_CP165644.1"/>
</dbReference>
<keyword evidence="1" id="KW-1133">Transmembrane helix</keyword>
<feature type="transmembrane region" description="Helical" evidence="1">
    <location>
        <begin position="98"/>
        <end position="116"/>
    </location>
</feature>
<dbReference type="PANTHER" id="PTHR23028:SF53">
    <property type="entry name" value="ACYL_TRANSF_3 DOMAIN-CONTAINING PROTEIN"/>
    <property type="match status" value="1"/>
</dbReference>
<keyword evidence="1" id="KW-0472">Membrane</keyword>
<dbReference type="AlphaFoldDB" id="A0AB39VHY6"/>
<name>A0AB39VHY6_9FUSO</name>
<dbReference type="EMBL" id="CP165644">
    <property type="protein sequence ID" value="XDU66873.1"/>
    <property type="molecule type" value="Genomic_DNA"/>
</dbReference>
<feature type="transmembrane region" description="Helical" evidence="1">
    <location>
        <begin position="241"/>
        <end position="260"/>
    </location>
</feature>
<dbReference type="GO" id="GO:0000271">
    <property type="term" value="P:polysaccharide biosynthetic process"/>
    <property type="evidence" value="ECO:0007669"/>
    <property type="project" value="TreeGrafter"/>
</dbReference>
<dbReference type="PANTHER" id="PTHR23028">
    <property type="entry name" value="ACETYLTRANSFERASE"/>
    <property type="match status" value="1"/>
</dbReference>
<feature type="transmembrane region" description="Helical" evidence="1">
    <location>
        <begin position="6"/>
        <end position="26"/>
    </location>
</feature>
<reference evidence="3" key="1">
    <citation type="submission" date="2024-07" db="EMBL/GenBank/DDBJ databases">
        <authorList>
            <person name="Li X.-J."/>
            <person name="Wang X."/>
        </authorList>
    </citation>
    <scope>NUCLEOTIDE SEQUENCE</scope>
    <source>
        <strain evidence="3">HSP-334</strain>
    </source>
</reference>
<organism evidence="3">
    <name type="scientific">Leptotrichia rugosa</name>
    <dbReference type="NCBI Taxonomy" id="3239302"/>
    <lineage>
        <taxon>Bacteria</taxon>
        <taxon>Fusobacteriati</taxon>
        <taxon>Fusobacteriota</taxon>
        <taxon>Fusobacteriia</taxon>
        <taxon>Fusobacteriales</taxon>
        <taxon>Leptotrichiaceae</taxon>
        <taxon>Leptotrichia</taxon>
    </lineage>
</organism>
<dbReference type="GO" id="GO:0016020">
    <property type="term" value="C:membrane"/>
    <property type="evidence" value="ECO:0007669"/>
    <property type="project" value="TreeGrafter"/>
</dbReference>
<accession>A0AB39VHY6</accession>
<feature type="transmembrane region" description="Helical" evidence="1">
    <location>
        <begin position="350"/>
        <end position="371"/>
    </location>
</feature>
<evidence type="ECO:0000259" key="2">
    <source>
        <dbReference type="Pfam" id="PF01757"/>
    </source>
</evidence>
<feature type="transmembrane region" description="Helical" evidence="1">
    <location>
        <begin position="186"/>
        <end position="205"/>
    </location>
</feature>
<feature type="domain" description="Acyltransferase 3" evidence="2">
    <location>
        <begin position="7"/>
        <end position="367"/>
    </location>
</feature>
<sequence>MNQSNLNFLNLLKIISACIIAFFLHWNYHFIQFLGINIKSSILSSRIFLFLLRGPIGYMSVELFFIISGFLFAYVYIPRIIKKEYTFDDFIFKKFIRIMPLVVLTSFICYILAFITRINDIKCWSTFCGNNINIISLVYDFLFSGSHVINNNLSLNGPIWYINVLLVCYVLAYGISYIYIHFSNKIIFIFPIVLGIIIFETGWQFPFLTLSTARGYIAFFEGIILYFLINKMDELKKQVKIFLICISLVIIIISFGYIFFHFENYSNFISNTNVFVSNLYIFFDFIIYPPLLYILYNFEWVNNFCNTRFIKYLGKISYGIYLWNFPILGGTYLLIRFLKLEDEYTVKYWFLIWIIMAVLHFILSVLSYNFLEKRFYYRKKSTRK</sequence>
<feature type="transmembrane region" description="Helical" evidence="1">
    <location>
        <begin position="33"/>
        <end position="52"/>
    </location>
</feature>
<feature type="transmembrane region" description="Helical" evidence="1">
    <location>
        <begin position="159"/>
        <end position="179"/>
    </location>
</feature>
<feature type="transmembrane region" description="Helical" evidence="1">
    <location>
        <begin position="318"/>
        <end position="338"/>
    </location>
</feature>
<keyword evidence="3" id="KW-0012">Acyltransferase</keyword>
<feature type="transmembrane region" description="Helical" evidence="1">
    <location>
        <begin position="211"/>
        <end position="229"/>
    </location>
</feature>
<dbReference type="Pfam" id="PF01757">
    <property type="entry name" value="Acyl_transf_3"/>
    <property type="match status" value="1"/>
</dbReference>
<feature type="transmembrane region" description="Helical" evidence="1">
    <location>
        <begin position="280"/>
        <end position="298"/>
    </location>
</feature>
<dbReference type="InterPro" id="IPR002656">
    <property type="entry name" value="Acyl_transf_3_dom"/>
</dbReference>
<evidence type="ECO:0000313" key="3">
    <source>
        <dbReference type="EMBL" id="XDU66873.1"/>
    </source>
</evidence>
<gene>
    <name evidence="3" type="ORF">AB8B22_00245</name>
</gene>
<keyword evidence="1" id="KW-0812">Transmembrane</keyword>
<keyword evidence="3" id="KW-0808">Transferase</keyword>
<feature type="transmembrane region" description="Helical" evidence="1">
    <location>
        <begin position="58"/>
        <end position="77"/>
    </location>
</feature>
<evidence type="ECO:0000256" key="1">
    <source>
        <dbReference type="SAM" id="Phobius"/>
    </source>
</evidence>
<dbReference type="KEGG" id="lrug:AB8B22_00245"/>
<proteinExistence type="predicted"/>
<dbReference type="InterPro" id="IPR050879">
    <property type="entry name" value="Acyltransferase_3"/>
</dbReference>